<evidence type="ECO:0000313" key="3">
    <source>
        <dbReference type="Proteomes" id="UP000008207"/>
    </source>
</evidence>
<dbReference type="AlphaFoldDB" id="B8I9J1"/>
<dbReference type="PROSITE" id="PS51094">
    <property type="entry name" value="PTS_EIIA_TYPE_2"/>
    <property type="match status" value="1"/>
</dbReference>
<dbReference type="HOGENOM" id="CLU_072531_5_2_5"/>
<dbReference type="InterPro" id="IPR051541">
    <property type="entry name" value="PTS_SugarTrans_NitroReg"/>
</dbReference>
<evidence type="ECO:0000259" key="1">
    <source>
        <dbReference type="PROSITE" id="PS51094"/>
    </source>
</evidence>
<dbReference type="eggNOG" id="COG1762">
    <property type="taxonomic scope" value="Bacteria"/>
</dbReference>
<reference evidence="2 3" key="1">
    <citation type="submission" date="2009-01" db="EMBL/GenBank/DDBJ databases">
        <title>Complete sequence of chromosome of Methylobacterium nodulans ORS 2060.</title>
        <authorList>
            <consortium name="US DOE Joint Genome Institute"/>
            <person name="Lucas S."/>
            <person name="Copeland A."/>
            <person name="Lapidus A."/>
            <person name="Glavina del Rio T."/>
            <person name="Dalin E."/>
            <person name="Tice H."/>
            <person name="Bruce D."/>
            <person name="Goodwin L."/>
            <person name="Pitluck S."/>
            <person name="Sims D."/>
            <person name="Brettin T."/>
            <person name="Detter J.C."/>
            <person name="Han C."/>
            <person name="Larimer F."/>
            <person name="Land M."/>
            <person name="Hauser L."/>
            <person name="Kyrpides N."/>
            <person name="Ivanova N."/>
            <person name="Marx C.J."/>
            <person name="Richardson P."/>
        </authorList>
    </citation>
    <scope>NUCLEOTIDE SEQUENCE [LARGE SCALE GENOMIC DNA]</scope>
    <source>
        <strain evidence="3">LMG 21967 / CNCM I-2342 / ORS 2060</strain>
    </source>
</reference>
<dbReference type="Proteomes" id="UP000008207">
    <property type="component" value="Chromosome"/>
</dbReference>
<accession>B8I9J1</accession>
<sequence length="156" mass="16085">MTLEDLLSPDQAVTGLRVGGKDALLEEMARRAGRATGLGMDAILSALVKREALGSTGVGDGVALPHGRLAGLARPFGLLASLRAAIAYEAVDDRPVDLVVLLLLPRNAEGADLNALACVARRLRDRRVADAMRAARDAAQLYAAACGAGSLTRSGA</sequence>
<keyword evidence="3" id="KW-1185">Reference proteome</keyword>
<dbReference type="Pfam" id="PF00359">
    <property type="entry name" value="PTS_EIIA_2"/>
    <property type="match status" value="1"/>
</dbReference>
<dbReference type="SUPFAM" id="SSF55804">
    <property type="entry name" value="Phoshotransferase/anion transport protein"/>
    <property type="match status" value="1"/>
</dbReference>
<evidence type="ECO:0000313" key="2">
    <source>
        <dbReference type="EMBL" id="ACL55244.1"/>
    </source>
</evidence>
<dbReference type="Gene3D" id="3.40.930.10">
    <property type="entry name" value="Mannitol-specific EII, Chain A"/>
    <property type="match status" value="1"/>
</dbReference>
<dbReference type="InterPro" id="IPR002178">
    <property type="entry name" value="PTS_EIIA_type-2_dom"/>
</dbReference>
<dbReference type="RefSeq" id="WP_015926957.1">
    <property type="nucleotide sequence ID" value="NC_011894.1"/>
</dbReference>
<name>B8I9J1_METNO</name>
<proteinExistence type="predicted"/>
<feature type="domain" description="PTS EIIA type-2" evidence="1">
    <location>
        <begin position="5"/>
        <end position="148"/>
    </location>
</feature>
<dbReference type="EMBL" id="CP001349">
    <property type="protein sequence ID" value="ACL55244.1"/>
    <property type="molecule type" value="Genomic_DNA"/>
</dbReference>
<dbReference type="GO" id="GO:0030295">
    <property type="term" value="F:protein kinase activator activity"/>
    <property type="evidence" value="ECO:0007669"/>
    <property type="project" value="TreeGrafter"/>
</dbReference>
<dbReference type="STRING" id="460265.Mnod_0199"/>
<dbReference type="InterPro" id="IPR016152">
    <property type="entry name" value="PTrfase/Anion_transptr"/>
</dbReference>
<dbReference type="OrthoDB" id="95460at2"/>
<dbReference type="KEGG" id="mno:Mnod_0199"/>
<dbReference type="PANTHER" id="PTHR47738:SF1">
    <property type="entry name" value="NITROGEN REGULATORY PROTEIN"/>
    <property type="match status" value="1"/>
</dbReference>
<dbReference type="PROSITE" id="PS00372">
    <property type="entry name" value="PTS_EIIA_TYPE_2_HIS"/>
    <property type="match status" value="1"/>
</dbReference>
<gene>
    <name evidence="2" type="ordered locus">Mnod_0199</name>
</gene>
<dbReference type="PANTHER" id="PTHR47738">
    <property type="entry name" value="PTS SYSTEM FRUCTOSE-LIKE EIIA COMPONENT-RELATED"/>
    <property type="match status" value="1"/>
</dbReference>
<organism evidence="2 3">
    <name type="scientific">Methylobacterium nodulans (strain LMG 21967 / CNCM I-2342 / ORS 2060)</name>
    <dbReference type="NCBI Taxonomy" id="460265"/>
    <lineage>
        <taxon>Bacteria</taxon>
        <taxon>Pseudomonadati</taxon>
        <taxon>Pseudomonadota</taxon>
        <taxon>Alphaproteobacteria</taxon>
        <taxon>Hyphomicrobiales</taxon>
        <taxon>Methylobacteriaceae</taxon>
        <taxon>Methylobacterium</taxon>
    </lineage>
</organism>
<protein>
    <submittedName>
        <fullName evidence="2">Putative PTS IIA-like nitrogen-regulatory protein PtsN</fullName>
    </submittedName>
</protein>